<dbReference type="InterPro" id="IPR011992">
    <property type="entry name" value="EF-hand-dom_pair"/>
</dbReference>
<dbReference type="Gene3D" id="3.40.50.300">
    <property type="entry name" value="P-loop containing nucleotide triphosphate hydrolases"/>
    <property type="match status" value="1"/>
</dbReference>
<dbReference type="InterPro" id="IPR001806">
    <property type="entry name" value="Small_GTPase"/>
</dbReference>
<dbReference type="GO" id="GO:0007005">
    <property type="term" value="P:mitochondrion organization"/>
    <property type="evidence" value="ECO:0000318"/>
    <property type="project" value="GO_Central"/>
</dbReference>
<dbReference type="Gene3D" id="1.10.238.10">
    <property type="entry name" value="EF-hand"/>
    <property type="match status" value="1"/>
</dbReference>
<dbReference type="InParanoid" id="A0D6M3"/>
<dbReference type="KEGG" id="ptm:GSPATT00001731001"/>
<evidence type="ECO:0000313" key="1">
    <source>
        <dbReference type="EMBL" id="CAK78690.1"/>
    </source>
</evidence>
<dbReference type="GO" id="GO:0005525">
    <property type="term" value="F:GTP binding"/>
    <property type="evidence" value="ECO:0000318"/>
    <property type="project" value="GO_Central"/>
</dbReference>
<organism evidence="1 2">
    <name type="scientific">Paramecium tetraurelia</name>
    <dbReference type="NCBI Taxonomy" id="5888"/>
    <lineage>
        <taxon>Eukaryota</taxon>
        <taxon>Sar</taxon>
        <taxon>Alveolata</taxon>
        <taxon>Ciliophora</taxon>
        <taxon>Intramacronucleata</taxon>
        <taxon>Oligohymenophorea</taxon>
        <taxon>Peniculida</taxon>
        <taxon>Parameciidae</taxon>
        <taxon>Paramecium</taxon>
    </lineage>
</organism>
<name>A0D6M3_PARTE</name>
<gene>
    <name evidence="1" type="ORF">GSPATT00001731001</name>
</gene>
<dbReference type="GO" id="GO:0003924">
    <property type="term" value="F:GTPase activity"/>
    <property type="evidence" value="ECO:0000318"/>
    <property type="project" value="GO_Central"/>
</dbReference>
<accession>A0D6M3</accession>
<dbReference type="GO" id="GO:0005741">
    <property type="term" value="C:mitochondrial outer membrane"/>
    <property type="evidence" value="ECO:0000318"/>
    <property type="project" value="GO_Central"/>
</dbReference>
<dbReference type="InterPro" id="IPR027417">
    <property type="entry name" value="P-loop_NTPase"/>
</dbReference>
<dbReference type="OrthoDB" id="10020961at2759"/>
<dbReference type="EMBL" id="CT868318">
    <property type="protein sequence ID" value="CAK78690.1"/>
    <property type="molecule type" value="Genomic_DNA"/>
</dbReference>
<dbReference type="HOGENOM" id="CLU_1126348_0_0_1"/>
<dbReference type="RefSeq" id="XP_001446087.1">
    <property type="nucleotide sequence ID" value="XM_001446050.1"/>
</dbReference>
<dbReference type="STRING" id="5888.A0D6M3"/>
<dbReference type="Proteomes" id="UP000000600">
    <property type="component" value="Unassembled WGS sequence"/>
</dbReference>
<dbReference type="SUPFAM" id="SSF47473">
    <property type="entry name" value="EF-hand"/>
    <property type="match status" value="1"/>
</dbReference>
<dbReference type="GeneID" id="5031872"/>
<dbReference type="AlphaFoldDB" id="A0D6M3"/>
<dbReference type="eggNOG" id="KOG1707">
    <property type="taxonomic scope" value="Eukaryota"/>
</dbReference>
<proteinExistence type="predicted"/>
<reference evidence="1 2" key="1">
    <citation type="journal article" date="2006" name="Nature">
        <title>Global trends of whole-genome duplications revealed by the ciliate Paramecium tetraurelia.</title>
        <authorList>
            <consortium name="Genoscope"/>
            <person name="Aury J.-M."/>
            <person name="Jaillon O."/>
            <person name="Duret L."/>
            <person name="Noel B."/>
            <person name="Jubin C."/>
            <person name="Porcel B.M."/>
            <person name="Segurens B."/>
            <person name="Daubin V."/>
            <person name="Anthouard V."/>
            <person name="Aiach N."/>
            <person name="Arnaiz O."/>
            <person name="Billaut A."/>
            <person name="Beisson J."/>
            <person name="Blanc I."/>
            <person name="Bouhouche K."/>
            <person name="Camara F."/>
            <person name="Duharcourt S."/>
            <person name="Guigo R."/>
            <person name="Gogendeau D."/>
            <person name="Katinka M."/>
            <person name="Keller A.-M."/>
            <person name="Kissmehl R."/>
            <person name="Klotz C."/>
            <person name="Koll F."/>
            <person name="Le Moue A."/>
            <person name="Lepere C."/>
            <person name="Malinsky S."/>
            <person name="Nowacki M."/>
            <person name="Nowak J.K."/>
            <person name="Plattner H."/>
            <person name="Poulain J."/>
            <person name="Ruiz F."/>
            <person name="Serrano V."/>
            <person name="Zagulski M."/>
            <person name="Dessen P."/>
            <person name="Betermier M."/>
            <person name="Weissenbach J."/>
            <person name="Scarpelli C."/>
            <person name="Schachter V."/>
            <person name="Sperling L."/>
            <person name="Meyer E."/>
            <person name="Cohen J."/>
            <person name="Wincker P."/>
        </authorList>
    </citation>
    <scope>NUCLEOTIDE SEQUENCE [LARGE SCALE GENOMIC DNA]</scope>
    <source>
        <strain evidence="1 2">Stock d4-2</strain>
    </source>
</reference>
<keyword evidence="2" id="KW-1185">Reference proteome</keyword>
<sequence>MNTHVDQHMPIQLPPEMFNHPECNTILIDTKSQPNQIPEQVKIADVILLMYSIDNDTSCERLQNFWFKVLKEKEFQQPIIIVGNKLDLIGLDCDRENYRVYKLIKQLVKDFSQVEIGIECSSIKFQSVRILFIPFVTLVQPSNQINYRGLQKALTCIFRICDEDGDGVWSDQELEQFQKKVFKRQLNKSDIAGIKDMIEEELKDESNKKILLLCKASWFQKDRNRIDEDLNQLDHHLLFYLQRLFNN</sequence>
<evidence type="ECO:0000313" key="2">
    <source>
        <dbReference type="Proteomes" id="UP000000600"/>
    </source>
</evidence>
<protein>
    <recommendedName>
        <fullName evidence="3">EF-hand domain-containing protein</fullName>
    </recommendedName>
</protein>
<dbReference type="SUPFAM" id="SSF52540">
    <property type="entry name" value="P-loop containing nucleoside triphosphate hydrolases"/>
    <property type="match status" value="1"/>
</dbReference>
<evidence type="ECO:0008006" key="3">
    <source>
        <dbReference type="Google" id="ProtNLM"/>
    </source>
</evidence>
<dbReference type="Pfam" id="PF00071">
    <property type="entry name" value="Ras"/>
    <property type="match status" value="1"/>
</dbReference>